<sequence length="179" mass="20645">MASSFLQPAMTILSWSHSFTKLRYSDYTPNSVDSEETLNLKWKSWLEQEGRKRLVMHTFLHDSQVAIAHMQNRLISPAQMMLPLPAARDLWFAPNAHAWRNVYLAKQPPLQSALPSVMETFSNLSVLHSLTGVVDKSLCILVACHALAHEVWQSRQQSQLLADWQKEGRRDRWLTHLSR</sequence>
<keyword evidence="1" id="KW-0479">Metal-binding</keyword>
<reference evidence="8" key="1">
    <citation type="journal article" date="2012" name="PLoS Genet.">
        <title>The genomes of the fungal plant pathogens Cladosporium fulvum and Dothistroma septosporum reveal adaptation to different hosts and lifestyles but also signatures of common ancestry.</title>
        <authorList>
            <person name="de Wit P.J.G.M."/>
            <person name="van der Burgt A."/>
            <person name="Oekmen B."/>
            <person name="Stergiopoulos I."/>
            <person name="Abd-Elsalam K.A."/>
            <person name="Aerts A.L."/>
            <person name="Bahkali A.H."/>
            <person name="Beenen H.G."/>
            <person name="Chettri P."/>
            <person name="Cox M.P."/>
            <person name="Datema E."/>
            <person name="de Vries R.P."/>
            <person name="Dhillon B."/>
            <person name="Ganley A.R."/>
            <person name="Griffiths S.A."/>
            <person name="Guo Y."/>
            <person name="Hamelin R.C."/>
            <person name="Henrissat B."/>
            <person name="Kabir M.S."/>
            <person name="Jashni M.K."/>
            <person name="Kema G."/>
            <person name="Klaubauf S."/>
            <person name="Lapidus A."/>
            <person name="Levasseur A."/>
            <person name="Lindquist E."/>
            <person name="Mehrabi R."/>
            <person name="Ohm R.A."/>
            <person name="Owen T.J."/>
            <person name="Salamov A."/>
            <person name="Schwelm A."/>
            <person name="Schijlen E."/>
            <person name="Sun H."/>
            <person name="van den Burg H.A."/>
            <person name="van Ham R.C.H.J."/>
            <person name="Zhang S."/>
            <person name="Goodwin S.B."/>
            <person name="Grigoriev I.V."/>
            <person name="Collemare J."/>
            <person name="Bradshaw R.E."/>
        </authorList>
    </citation>
    <scope>NUCLEOTIDE SEQUENCE [LARGE SCALE GENOMIC DNA]</scope>
    <source>
        <strain evidence="8">NZE10 / CBS 128990</strain>
    </source>
</reference>
<evidence type="ECO:0000259" key="6">
    <source>
        <dbReference type="Pfam" id="PF04082"/>
    </source>
</evidence>
<protein>
    <submittedName>
        <fullName evidence="7">C6 transcription factor-like protein</fullName>
    </submittedName>
</protein>
<dbReference type="STRING" id="675120.N1PF83"/>
<dbReference type="Pfam" id="PF04082">
    <property type="entry name" value="Fungal_trans"/>
    <property type="match status" value="1"/>
</dbReference>
<keyword evidence="4" id="KW-0804">Transcription</keyword>
<evidence type="ECO:0000313" key="8">
    <source>
        <dbReference type="Proteomes" id="UP000016933"/>
    </source>
</evidence>
<keyword evidence="2" id="KW-0862">Zinc</keyword>
<feature type="domain" description="Xylanolytic transcriptional activator regulatory" evidence="6">
    <location>
        <begin position="30"/>
        <end position="160"/>
    </location>
</feature>
<keyword evidence="5" id="KW-0539">Nucleus</keyword>
<organism evidence="7 8">
    <name type="scientific">Dothistroma septosporum (strain NZE10 / CBS 128990)</name>
    <name type="common">Red band needle blight fungus</name>
    <name type="synonym">Mycosphaerella pini</name>
    <dbReference type="NCBI Taxonomy" id="675120"/>
    <lineage>
        <taxon>Eukaryota</taxon>
        <taxon>Fungi</taxon>
        <taxon>Dikarya</taxon>
        <taxon>Ascomycota</taxon>
        <taxon>Pezizomycotina</taxon>
        <taxon>Dothideomycetes</taxon>
        <taxon>Dothideomycetidae</taxon>
        <taxon>Mycosphaerellales</taxon>
        <taxon>Mycosphaerellaceae</taxon>
        <taxon>Dothistroma</taxon>
    </lineage>
</organism>
<evidence type="ECO:0000313" key="7">
    <source>
        <dbReference type="EMBL" id="EME40225.1"/>
    </source>
</evidence>
<keyword evidence="8" id="KW-1185">Reference proteome</keyword>
<reference evidence="7 8" key="2">
    <citation type="journal article" date="2012" name="PLoS Pathog.">
        <title>Diverse lifestyles and strategies of plant pathogenesis encoded in the genomes of eighteen Dothideomycetes fungi.</title>
        <authorList>
            <person name="Ohm R.A."/>
            <person name="Feau N."/>
            <person name="Henrissat B."/>
            <person name="Schoch C.L."/>
            <person name="Horwitz B.A."/>
            <person name="Barry K.W."/>
            <person name="Condon B.J."/>
            <person name="Copeland A.C."/>
            <person name="Dhillon B."/>
            <person name="Glaser F."/>
            <person name="Hesse C.N."/>
            <person name="Kosti I."/>
            <person name="LaButti K."/>
            <person name="Lindquist E.A."/>
            <person name="Lucas S."/>
            <person name="Salamov A.A."/>
            <person name="Bradshaw R.E."/>
            <person name="Ciuffetti L."/>
            <person name="Hamelin R.C."/>
            <person name="Kema G.H.J."/>
            <person name="Lawrence C."/>
            <person name="Scott J.A."/>
            <person name="Spatafora J.W."/>
            <person name="Turgeon B.G."/>
            <person name="de Wit P.J.G.M."/>
            <person name="Zhong S."/>
            <person name="Goodwin S.B."/>
            <person name="Grigoriev I.V."/>
        </authorList>
    </citation>
    <scope>NUCLEOTIDE SEQUENCE [LARGE SCALE GENOMIC DNA]</scope>
    <source>
        <strain evidence="8">NZE10 / CBS 128990</strain>
    </source>
</reference>
<dbReference type="OrthoDB" id="40579at2759"/>
<evidence type="ECO:0000256" key="5">
    <source>
        <dbReference type="ARBA" id="ARBA00023242"/>
    </source>
</evidence>
<dbReference type="GO" id="GO:0003677">
    <property type="term" value="F:DNA binding"/>
    <property type="evidence" value="ECO:0007669"/>
    <property type="project" value="InterPro"/>
</dbReference>
<dbReference type="PANTHER" id="PTHR47660">
    <property type="entry name" value="TRANSCRIPTION FACTOR WITH C2H2 AND ZN(2)-CYS(6) DNA BINDING DOMAIN (EUROFUNG)-RELATED-RELATED"/>
    <property type="match status" value="1"/>
</dbReference>
<dbReference type="PANTHER" id="PTHR47660:SF2">
    <property type="entry name" value="TRANSCRIPTION FACTOR WITH C2H2 AND ZN(2)-CYS(6) DNA BINDING DOMAIN (EUROFUNG)"/>
    <property type="match status" value="1"/>
</dbReference>
<evidence type="ECO:0000256" key="2">
    <source>
        <dbReference type="ARBA" id="ARBA00022833"/>
    </source>
</evidence>
<accession>N1PF83</accession>
<keyword evidence="3" id="KW-0805">Transcription regulation</keyword>
<proteinExistence type="predicted"/>
<dbReference type="GO" id="GO:0008270">
    <property type="term" value="F:zinc ion binding"/>
    <property type="evidence" value="ECO:0007669"/>
    <property type="project" value="InterPro"/>
</dbReference>
<dbReference type="eggNOG" id="KOG1721">
    <property type="taxonomic scope" value="Eukaryota"/>
</dbReference>
<evidence type="ECO:0000256" key="4">
    <source>
        <dbReference type="ARBA" id="ARBA00023163"/>
    </source>
</evidence>
<dbReference type="InterPro" id="IPR007219">
    <property type="entry name" value="XnlR_reg_dom"/>
</dbReference>
<dbReference type="Proteomes" id="UP000016933">
    <property type="component" value="Unassembled WGS sequence"/>
</dbReference>
<dbReference type="EMBL" id="KB446544">
    <property type="protein sequence ID" value="EME40225.1"/>
    <property type="molecule type" value="Genomic_DNA"/>
</dbReference>
<gene>
    <name evidence="7" type="primary">tfc13</name>
    <name evidence="7" type="ORF">DOTSEDRAFT_28129</name>
</gene>
<evidence type="ECO:0000256" key="3">
    <source>
        <dbReference type="ARBA" id="ARBA00023015"/>
    </source>
</evidence>
<evidence type="ECO:0000256" key="1">
    <source>
        <dbReference type="ARBA" id="ARBA00022723"/>
    </source>
</evidence>
<dbReference type="GO" id="GO:0006351">
    <property type="term" value="P:DNA-templated transcription"/>
    <property type="evidence" value="ECO:0007669"/>
    <property type="project" value="InterPro"/>
</dbReference>
<name>N1PF83_DOTSN</name>
<dbReference type="HOGENOM" id="CLU_1503396_0_0_1"/>
<dbReference type="AlphaFoldDB" id="N1PF83"/>